<evidence type="ECO:0000313" key="1">
    <source>
        <dbReference type="EMBL" id="EMD00351.1"/>
    </source>
</evidence>
<evidence type="ECO:0000313" key="2">
    <source>
        <dbReference type="Proteomes" id="UP000011761"/>
    </source>
</evidence>
<name>M2NME3_BAUPA</name>
<dbReference type="KEGG" id="bcom:BAUCODRAFT_118131"/>
<keyword evidence="2" id="KW-1185">Reference proteome</keyword>
<proteinExistence type="predicted"/>
<dbReference type="EMBL" id="KB445550">
    <property type="protein sequence ID" value="EMD00351.1"/>
    <property type="molecule type" value="Genomic_DNA"/>
</dbReference>
<accession>M2NME3</accession>
<dbReference type="GeneID" id="19107293"/>
<sequence>MLRDTETLPEVSFAMFGSAKGVDGATDEDVDVQSLYATDGDCTSVKWNFRSLATYHAAFQCIQTDAAVHGSPRKVSSALQRKPPAWWSLRDSHCRCRSWL</sequence>
<reference evidence="1 2" key="1">
    <citation type="journal article" date="2012" name="PLoS Pathog.">
        <title>Diverse lifestyles and strategies of plant pathogenesis encoded in the genomes of eighteen Dothideomycetes fungi.</title>
        <authorList>
            <person name="Ohm R.A."/>
            <person name="Feau N."/>
            <person name="Henrissat B."/>
            <person name="Schoch C.L."/>
            <person name="Horwitz B.A."/>
            <person name="Barry K.W."/>
            <person name="Condon B.J."/>
            <person name="Copeland A.C."/>
            <person name="Dhillon B."/>
            <person name="Glaser F."/>
            <person name="Hesse C.N."/>
            <person name="Kosti I."/>
            <person name="LaButti K."/>
            <person name="Lindquist E.A."/>
            <person name="Lucas S."/>
            <person name="Salamov A.A."/>
            <person name="Bradshaw R.E."/>
            <person name="Ciuffetti L."/>
            <person name="Hamelin R.C."/>
            <person name="Kema G.H.J."/>
            <person name="Lawrence C."/>
            <person name="Scott J.A."/>
            <person name="Spatafora J.W."/>
            <person name="Turgeon B.G."/>
            <person name="de Wit P.J.G.M."/>
            <person name="Zhong S."/>
            <person name="Goodwin S.B."/>
            <person name="Grigoriev I.V."/>
        </authorList>
    </citation>
    <scope>NUCLEOTIDE SEQUENCE [LARGE SCALE GENOMIC DNA]</scope>
    <source>
        <strain evidence="1 2">UAMH 10762</strain>
    </source>
</reference>
<dbReference type="HOGENOM" id="CLU_2305542_0_0_1"/>
<gene>
    <name evidence="1" type="ORF">BAUCODRAFT_118131</name>
</gene>
<dbReference type="Proteomes" id="UP000011761">
    <property type="component" value="Unassembled WGS sequence"/>
</dbReference>
<dbReference type="RefSeq" id="XP_007671535.1">
    <property type="nucleotide sequence ID" value="XM_007673345.1"/>
</dbReference>
<protein>
    <submittedName>
        <fullName evidence="1">Uncharacterized protein</fullName>
    </submittedName>
</protein>
<dbReference type="AlphaFoldDB" id="M2NME3"/>
<organism evidence="1 2">
    <name type="scientific">Baudoinia panamericana (strain UAMH 10762)</name>
    <name type="common">Angels' share fungus</name>
    <name type="synonym">Baudoinia compniacensis (strain UAMH 10762)</name>
    <dbReference type="NCBI Taxonomy" id="717646"/>
    <lineage>
        <taxon>Eukaryota</taxon>
        <taxon>Fungi</taxon>
        <taxon>Dikarya</taxon>
        <taxon>Ascomycota</taxon>
        <taxon>Pezizomycotina</taxon>
        <taxon>Dothideomycetes</taxon>
        <taxon>Dothideomycetidae</taxon>
        <taxon>Mycosphaerellales</taxon>
        <taxon>Teratosphaeriaceae</taxon>
        <taxon>Baudoinia</taxon>
    </lineage>
</organism>